<dbReference type="Pfam" id="PF00656">
    <property type="entry name" value="Peptidase_C14"/>
    <property type="match status" value="1"/>
</dbReference>
<sequence length="256" mass="27889">KSVGAVYLPIRFAFGSADLDTAGIREAETVANFLLSNKVHQLTVVGHTDEVGSEAFNLDLSLRRAQTVKHFLIAKGVTAQIHVDGKGESEPPKLVDYSIYSEEERRAIARRVELAKHQALVLIAALCVWGVPVGAAQFGMVVGVDDYRHFQPFPAPVGELSDLEGAVNDAERIAASMRRAGIDLPDDRFLTDERANVDNFLAGWRAMTAKAQAGDTIIVSFSGHGGQEREVAEPFDEKTDGLDETIMFHDFDPSNP</sequence>
<dbReference type="PROSITE" id="PS51123">
    <property type="entry name" value="OMPA_2"/>
    <property type="match status" value="1"/>
</dbReference>
<dbReference type="SUPFAM" id="SSF103088">
    <property type="entry name" value="OmpA-like"/>
    <property type="match status" value="1"/>
</dbReference>
<dbReference type="PANTHER" id="PTHR30329">
    <property type="entry name" value="STATOR ELEMENT OF FLAGELLAR MOTOR COMPLEX"/>
    <property type="match status" value="1"/>
</dbReference>
<accession>A0A7R8ZVQ5</accession>
<name>A0A7R8ZVQ5_9CRUS</name>
<dbReference type="CDD" id="cd07185">
    <property type="entry name" value="OmpA_C-like"/>
    <property type="match status" value="1"/>
</dbReference>
<dbReference type="PRINTS" id="PR01021">
    <property type="entry name" value="OMPADOMAIN"/>
</dbReference>
<proteinExistence type="predicted"/>
<dbReference type="InterPro" id="IPR006665">
    <property type="entry name" value="OmpA-like"/>
</dbReference>
<dbReference type="InterPro" id="IPR036737">
    <property type="entry name" value="OmpA-like_sf"/>
</dbReference>
<evidence type="ECO:0000256" key="1">
    <source>
        <dbReference type="ARBA" id="ARBA00004442"/>
    </source>
</evidence>
<evidence type="ECO:0000313" key="3">
    <source>
        <dbReference type="EMBL" id="CAD7238695.1"/>
    </source>
</evidence>
<feature type="non-terminal residue" evidence="3">
    <location>
        <position position="1"/>
    </location>
</feature>
<keyword evidence="2" id="KW-0472">Membrane</keyword>
<dbReference type="Gene3D" id="3.40.50.1460">
    <property type="match status" value="1"/>
</dbReference>
<dbReference type="PANTHER" id="PTHR30329:SF20">
    <property type="entry name" value="EXPORTED PROTEIN"/>
    <property type="match status" value="1"/>
</dbReference>
<dbReference type="Gene3D" id="3.30.1330.60">
    <property type="entry name" value="OmpA-like domain"/>
    <property type="match status" value="1"/>
</dbReference>
<gene>
    <name evidence="3" type="ORF">CTOB1V02_LOCUS16510</name>
</gene>
<comment type="subcellular location">
    <subcellularLocation>
        <location evidence="1">Cell outer membrane</location>
    </subcellularLocation>
</comment>
<dbReference type="Pfam" id="PF00691">
    <property type="entry name" value="OmpA"/>
    <property type="match status" value="1"/>
</dbReference>
<protein>
    <submittedName>
        <fullName evidence="3">Uncharacterized protein</fullName>
    </submittedName>
</protein>
<feature type="non-terminal residue" evidence="3">
    <location>
        <position position="256"/>
    </location>
</feature>
<dbReference type="InterPro" id="IPR011600">
    <property type="entry name" value="Pept_C14_caspase"/>
</dbReference>
<dbReference type="InterPro" id="IPR050330">
    <property type="entry name" value="Bact_OuterMem_StrucFunc"/>
</dbReference>
<dbReference type="EMBL" id="OB706836">
    <property type="protein sequence ID" value="CAD7238695.1"/>
    <property type="molecule type" value="Genomic_DNA"/>
</dbReference>
<dbReference type="GO" id="GO:0004197">
    <property type="term" value="F:cysteine-type endopeptidase activity"/>
    <property type="evidence" value="ECO:0007669"/>
    <property type="project" value="InterPro"/>
</dbReference>
<dbReference type="InterPro" id="IPR006664">
    <property type="entry name" value="OMP_bac"/>
</dbReference>
<organism evidence="3">
    <name type="scientific">Cyprideis torosa</name>
    <dbReference type="NCBI Taxonomy" id="163714"/>
    <lineage>
        <taxon>Eukaryota</taxon>
        <taxon>Metazoa</taxon>
        <taxon>Ecdysozoa</taxon>
        <taxon>Arthropoda</taxon>
        <taxon>Crustacea</taxon>
        <taxon>Oligostraca</taxon>
        <taxon>Ostracoda</taxon>
        <taxon>Podocopa</taxon>
        <taxon>Podocopida</taxon>
        <taxon>Cytherocopina</taxon>
        <taxon>Cytheroidea</taxon>
        <taxon>Cytherideidae</taxon>
        <taxon>Cyprideis</taxon>
    </lineage>
</organism>
<evidence type="ECO:0000256" key="2">
    <source>
        <dbReference type="ARBA" id="ARBA00023136"/>
    </source>
</evidence>
<dbReference type="OrthoDB" id="3223806at2759"/>
<dbReference type="GO" id="GO:0016020">
    <property type="term" value="C:membrane"/>
    <property type="evidence" value="ECO:0007669"/>
    <property type="project" value="InterPro"/>
</dbReference>
<dbReference type="GO" id="GO:0006508">
    <property type="term" value="P:proteolysis"/>
    <property type="evidence" value="ECO:0007669"/>
    <property type="project" value="InterPro"/>
</dbReference>
<dbReference type="AlphaFoldDB" id="A0A7R8ZVQ5"/>
<reference evidence="3" key="1">
    <citation type="submission" date="2020-11" db="EMBL/GenBank/DDBJ databases">
        <authorList>
            <person name="Tran Van P."/>
        </authorList>
    </citation>
    <scope>NUCLEOTIDE SEQUENCE</scope>
</reference>